<evidence type="ECO:0000313" key="5">
    <source>
        <dbReference type="Proteomes" id="UP001218218"/>
    </source>
</evidence>
<dbReference type="PANTHER" id="PTHR43544">
    <property type="entry name" value="SHORT-CHAIN DEHYDROGENASE/REDUCTASE"/>
    <property type="match status" value="1"/>
</dbReference>
<dbReference type="PANTHER" id="PTHR43544:SF7">
    <property type="entry name" value="NADB-LER2"/>
    <property type="match status" value="1"/>
</dbReference>
<evidence type="ECO:0000256" key="3">
    <source>
        <dbReference type="ARBA" id="ARBA00023002"/>
    </source>
</evidence>
<keyword evidence="2" id="KW-0521">NADP</keyword>
<sequence length="85" mass="8851">MSLKVVYLITGANRGIGFGLTAVLAARPNTVVFAGTRDPAAQSLKDLAAKYPNVHAVKLTSGDKADNEAAIAEIQKTTGQLDVIL</sequence>
<evidence type="ECO:0000256" key="1">
    <source>
        <dbReference type="ARBA" id="ARBA00006484"/>
    </source>
</evidence>
<dbReference type="Pfam" id="PF00106">
    <property type="entry name" value="adh_short"/>
    <property type="match status" value="1"/>
</dbReference>
<gene>
    <name evidence="4" type="ORF">DFH08DRAFT_1021698</name>
</gene>
<dbReference type="Proteomes" id="UP001218218">
    <property type="component" value="Unassembled WGS sequence"/>
</dbReference>
<evidence type="ECO:0000313" key="4">
    <source>
        <dbReference type="EMBL" id="KAJ7331530.1"/>
    </source>
</evidence>
<dbReference type="Gene3D" id="3.40.50.720">
    <property type="entry name" value="NAD(P)-binding Rossmann-like Domain"/>
    <property type="match status" value="1"/>
</dbReference>
<protein>
    <submittedName>
        <fullName evidence="4">Uncharacterized protein</fullName>
    </submittedName>
</protein>
<organism evidence="4 5">
    <name type="scientific">Mycena albidolilacea</name>
    <dbReference type="NCBI Taxonomy" id="1033008"/>
    <lineage>
        <taxon>Eukaryota</taxon>
        <taxon>Fungi</taxon>
        <taxon>Dikarya</taxon>
        <taxon>Basidiomycota</taxon>
        <taxon>Agaricomycotina</taxon>
        <taxon>Agaricomycetes</taxon>
        <taxon>Agaricomycetidae</taxon>
        <taxon>Agaricales</taxon>
        <taxon>Marasmiineae</taxon>
        <taxon>Mycenaceae</taxon>
        <taxon>Mycena</taxon>
    </lineage>
</organism>
<dbReference type="SUPFAM" id="SSF51735">
    <property type="entry name" value="NAD(P)-binding Rossmann-fold domains"/>
    <property type="match status" value="1"/>
</dbReference>
<comment type="similarity">
    <text evidence="1">Belongs to the short-chain dehydrogenases/reductases (SDR) family.</text>
</comment>
<dbReference type="AlphaFoldDB" id="A0AAD6ZNW6"/>
<accession>A0AAD6ZNW6</accession>
<comment type="caution">
    <text evidence="4">The sequence shown here is derived from an EMBL/GenBank/DDBJ whole genome shotgun (WGS) entry which is preliminary data.</text>
</comment>
<dbReference type="InterPro" id="IPR036291">
    <property type="entry name" value="NAD(P)-bd_dom_sf"/>
</dbReference>
<dbReference type="GO" id="GO:0005737">
    <property type="term" value="C:cytoplasm"/>
    <property type="evidence" value="ECO:0007669"/>
    <property type="project" value="TreeGrafter"/>
</dbReference>
<keyword evidence="5" id="KW-1185">Reference proteome</keyword>
<dbReference type="GO" id="GO:0016491">
    <property type="term" value="F:oxidoreductase activity"/>
    <property type="evidence" value="ECO:0007669"/>
    <property type="project" value="UniProtKB-KW"/>
</dbReference>
<dbReference type="InterPro" id="IPR051468">
    <property type="entry name" value="Fungal_SecMetab_SDRs"/>
</dbReference>
<dbReference type="EMBL" id="JARIHO010000035">
    <property type="protein sequence ID" value="KAJ7331530.1"/>
    <property type="molecule type" value="Genomic_DNA"/>
</dbReference>
<proteinExistence type="inferred from homology"/>
<dbReference type="InterPro" id="IPR002347">
    <property type="entry name" value="SDR_fam"/>
</dbReference>
<evidence type="ECO:0000256" key="2">
    <source>
        <dbReference type="ARBA" id="ARBA00022857"/>
    </source>
</evidence>
<name>A0AAD6ZNW6_9AGAR</name>
<reference evidence="4" key="1">
    <citation type="submission" date="2023-03" db="EMBL/GenBank/DDBJ databases">
        <title>Massive genome expansion in bonnet fungi (Mycena s.s.) driven by repeated elements and novel gene families across ecological guilds.</title>
        <authorList>
            <consortium name="Lawrence Berkeley National Laboratory"/>
            <person name="Harder C.B."/>
            <person name="Miyauchi S."/>
            <person name="Viragh M."/>
            <person name="Kuo A."/>
            <person name="Thoen E."/>
            <person name="Andreopoulos B."/>
            <person name="Lu D."/>
            <person name="Skrede I."/>
            <person name="Drula E."/>
            <person name="Henrissat B."/>
            <person name="Morin E."/>
            <person name="Kohler A."/>
            <person name="Barry K."/>
            <person name="LaButti K."/>
            <person name="Morin E."/>
            <person name="Salamov A."/>
            <person name="Lipzen A."/>
            <person name="Mereny Z."/>
            <person name="Hegedus B."/>
            <person name="Baldrian P."/>
            <person name="Stursova M."/>
            <person name="Weitz H."/>
            <person name="Taylor A."/>
            <person name="Grigoriev I.V."/>
            <person name="Nagy L.G."/>
            <person name="Martin F."/>
            <person name="Kauserud H."/>
        </authorList>
    </citation>
    <scope>NUCLEOTIDE SEQUENCE</scope>
    <source>
        <strain evidence="4">CBHHK002</strain>
    </source>
</reference>
<keyword evidence="3" id="KW-0560">Oxidoreductase</keyword>